<dbReference type="AlphaFoldDB" id="A0A7N0TGD1"/>
<evidence type="ECO:0000313" key="2">
    <source>
        <dbReference type="EnsemblPlants" id="Kaladp0036s0127.1.v1.1.CDS.1"/>
    </source>
</evidence>
<sequence length="163" mass="18025">MFSRSLSLQKMLDHNLMSKPLIEMVRKQYIPAISTSSYSSISLLKHSAPIKNPGCNLKYVTRDGRESESISSSKVSSSLSVTPSLHSEKELLQAFNSKSFTLVDLRPATKDADSVFGEAGFRSVFKGWVDEKTLAASKPGTWHGHCHQKTRPRELPRSEGVTG</sequence>
<organism evidence="2 3">
    <name type="scientific">Kalanchoe fedtschenkoi</name>
    <name type="common">Lavender scallops</name>
    <name type="synonym">South American air plant</name>
    <dbReference type="NCBI Taxonomy" id="63787"/>
    <lineage>
        <taxon>Eukaryota</taxon>
        <taxon>Viridiplantae</taxon>
        <taxon>Streptophyta</taxon>
        <taxon>Embryophyta</taxon>
        <taxon>Tracheophyta</taxon>
        <taxon>Spermatophyta</taxon>
        <taxon>Magnoliopsida</taxon>
        <taxon>eudicotyledons</taxon>
        <taxon>Gunneridae</taxon>
        <taxon>Pentapetalae</taxon>
        <taxon>Saxifragales</taxon>
        <taxon>Crassulaceae</taxon>
        <taxon>Kalanchoe</taxon>
    </lineage>
</organism>
<evidence type="ECO:0000256" key="1">
    <source>
        <dbReference type="SAM" id="MobiDB-lite"/>
    </source>
</evidence>
<protein>
    <submittedName>
        <fullName evidence="2">Uncharacterized protein</fullName>
    </submittedName>
</protein>
<evidence type="ECO:0000313" key="3">
    <source>
        <dbReference type="Proteomes" id="UP000594263"/>
    </source>
</evidence>
<proteinExistence type="predicted"/>
<dbReference type="Gramene" id="Kaladp0036s0127.1.v1.1">
    <property type="protein sequence ID" value="Kaladp0036s0127.1.v1.1.CDS.1"/>
    <property type="gene ID" value="Kaladp0036s0127.v1.1"/>
</dbReference>
<feature type="region of interest" description="Disordered" evidence="1">
    <location>
        <begin position="139"/>
        <end position="163"/>
    </location>
</feature>
<dbReference type="EnsemblPlants" id="Kaladp0036s0127.1.v1.1">
    <property type="protein sequence ID" value="Kaladp0036s0127.1.v1.1.CDS.1"/>
    <property type="gene ID" value="Kaladp0036s0127.v1.1"/>
</dbReference>
<keyword evidence="3" id="KW-1185">Reference proteome</keyword>
<name>A0A7N0TGD1_KALFE</name>
<accession>A0A7N0TGD1</accession>
<dbReference type="Proteomes" id="UP000594263">
    <property type="component" value="Unplaced"/>
</dbReference>
<reference evidence="2" key="1">
    <citation type="submission" date="2021-01" db="UniProtKB">
        <authorList>
            <consortium name="EnsemblPlants"/>
        </authorList>
    </citation>
    <scope>IDENTIFICATION</scope>
</reference>